<dbReference type="STRING" id="1291743.LOSG293_250140"/>
<dbReference type="Pfam" id="PF01022">
    <property type="entry name" value="HTH_5"/>
    <property type="match status" value="1"/>
</dbReference>
<evidence type="ECO:0000256" key="3">
    <source>
        <dbReference type="ARBA" id="ARBA00023163"/>
    </source>
</evidence>
<evidence type="ECO:0000256" key="2">
    <source>
        <dbReference type="ARBA" id="ARBA00023125"/>
    </source>
</evidence>
<gene>
    <name evidence="5" type="ORF">LOSG293_250140</name>
</gene>
<evidence type="ECO:0000313" key="6">
    <source>
        <dbReference type="Proteomes" id="UP000028700"/>
    </source>
</evidence>
<dbReference type="PRINTS" id="PR00778">
    <property type="entry name" value="HTHARSR"/>
</dbReference>
<keyword evidence="2" id="KW-0238">DNA-binding</keyword>
<organism evidence="5 6">
    <name type="scientific">Secundilactobacillus oryzae JCM 18671</name>
    <dbReference type="NCBI Taxonomy" id="1291743"/>
    <lineage>
        <taxon>Bacteria</taxon>
        <taxon>Bacillati</taxon>
        <taxon>Bacillota</taxon>
        <taxon>Bacilli</taxon>
        <taxon>Lactobacillales</taxon>
        <taxon>Lactobacillaceae</taxon>
        <taxon>Secundilactobacillus</taxon>
    </lineage>
</organism>
<keyword evidence="1" id="KW-0805">Transcription regulation</keyword>
<dbReference type="GO" id="GO:0003677">
    <property type="term" value="F:DNA binding"/>
    <property type="evidence" value="ECO:0007669"/>
    <property type="project" value="UniProtKB-KW"/>
</dbReference>
<dbReference type="eggNOG" id="COG0640">
    <property type="taxonomic scope" value="Bacteria"/>
</dbReference>
<dbReference type="EMBL" id="BBJM01000025">
    <property type="protein sequence ID" value="GAK48323.1"/>
    <property type="molecule type" value="Genomic_DNA"/>
</dbReference>
<name>A0A081BJV5_9LACO</name>
<dbReference type="Gene3D" id="1.10.10.10">
    <property type="entry name" value="Winged helix-like DNA-binding domain superfamily/Winged helix DNA-binding domain"/>
    <property type="match status" value="1"/>
</dbReference>
<dbReference type="InterPro" id="IPR001845">
    <property type="entry name" value="HTH_ArsR_DNA-bd_dom"/>
</dbReference>
<keyword evidence="6" id="KW-1185">Reference proteome</keyword>
<protein>
    <submittedName>
        <fullName evidence="5">ArsR family transcriptional regulator</fullName>
    </submittedName>
</protein>
<comment type="caution">
    <text evidence="5">The sequence shown here is derived from an EMBL/GenBank/DDBJ whole genome shotgun (WGS) entry which is preliminary data.</text>
</comment>
<evidence type="ECO:0000313" key="5">
    <source>
        <dbReference type="EMBL" id="GAK48323.1"/>
    </source>
</evidence>
<dbReference type="InterPro" id="IPR011991">
    <property type="entry name" value="ArsR-like_HTH"/>
</dbReference>
<dbReference type="InterPro" id="IPR051081">
    <property type="entry name" value="HTH_MetalResp_TranReg"/>
</dbReference>
<dbReference type="RefSeq" id="WP_034528694.1">
    <property type="nucleotide sequence ID" value="NZ_BBAZ01000024.1"/>
</dbReference>
<dbReference type="InterPro" id="IPR036388">
    <property type="entry name" value="WH-like_DNA-bd_sf"/>
</dbReference>
<dbReference type="PANTHER" id="PTHR33154">
    <property type="entry name" value="TRANSCRIPTIONAL REGULATOR, ARSR FAMILY"/>
    <property type="match status" value="1"/>
</dbReference>
<dbReference type="NCBIfam" id="NF033788">
    <property type="entry name" value="HTH_metalloreg"/>
    <property type="match status" value="1"/>
</dbReference>
<dbReference type="InterPro" id="IPR036390">
    <property type="entry name" value="WH_DNA-bd_sf"/>
</dbReference>
<feature type="domain" description="HTH arsR-type" evidence="4">
    <location>
        <begin position="9"/>
        <end position="109"/>
    </location>
</feature>
<dbReference type="GO" id="GO:0003700">
    <property type="term" value="F:DNA-binding transcription factor activity"/>
    <property type="evidence" value="ECO:0007669"/>
    <property type="project" value="InterPro"/>
</dbReference>
<evidence type="ECO:0000259" key="4">
    <source>
        <dbReference type="PROSITE" id="PS50987"/>
    </source>
</evidence>
<dbReference type="Proteomes" id="UP000028700">
    <property type="component" value="Unassembled WGS sequence"/>
</dbReference>
<keyword evidence="3" id="KW-0804">Transcription</keyword>
<dbReference type="SMART" id="SM00418">
    <property type="entry name" value="HTH_ARSR"/>
    <property type="match status" value="1"/>
</dbReference>
<evidence type="ECO:0000256" key="1">
    <source>
        <dbReference type="ARBA" id="ARBA00023015"/>
    </source>
</evidence>
<dbReference type="SUPFAM" id="SSF46785">
    <property type="entry name" value="Winged helix' DNA-binding domain"/>
    <property type="match status" value="1"/>
</dbReference>
<reference evidence="5" key="1">
    <citation type="journal article" date="2014" name="Genome Announc.">
        <title>Draft Genome Sequence of Lactobacillus oryzae Strain SG293T.</title>
        <authorList>
            <person name="Tanizawa Y."/>
            <person name="Fujisawa T."/>
            <person name="Mochizuki T."/>
            <person name="Kaminuma E."/>
            <person name="Nakamura Y."/>
            <person name="Tohno M."/>
        </authorList>
    </citation>
    <scope>NUCLEOTIDE SEQUENCE [LARGE SCALE GENOMIC DNA]</scope>
    <source>
        <strain evidence="5">SG293</strain>
    </source>
</reference>
<dbReference type="CDD" id="cd00090">
    <property type="entry name" value="HTH_ARSR"/>
    <property type="match status" value="1"/>
</dbReference>
<dbReference type="PANTHER" id="PTHR33154:SF33">
    <property type="entry name" value="TRANSCRIPTIONAL REPRESSOR SDPR"/>
    <property type="match status" value="1"/>
</dbReference>
<sequence length="113" mass="12611">MGKQEDLQAIKDGFMKTQDILLALGDENRQLILISLLEAGCDGMRVGLLTEKTHLSRPAVSHHLKILKAAKLVSVRNVGTKHYYAVNPNPNFAIMQRTTATIERLAEENEQND</sequence>
<dbReference type="OrthoDB" id="9798835at2"/>
<proteinExistence type="predicted"/>
<dbReference type="AlphaFoldDB" id="A0A081BJV5"/>
<accession>A0A081BJV5</accession>
<dbReference type="PROSITE" id="PS50987">
    <property type="entry name" value="HTH_ARSR_2"/>
    <property type="match status" value="1"/>
</dbReference>